<feature type="transmembrane region" description="Helical" evidence="1">
    <location>
        <begin position="36"/>
        <end position="58"/>
    </location>
</feature>
<accession>A0A6B0TFZ7</accession>
<sequence>MAPVPTVNVLLLIAAPVCLVGGAIAVYLTSKGTLPVYLLYILLGVAVAVVTLLGAGVIDANGEKIEYTVEQCPDRGGENGTDNRTMTAETRYSELSPEAQDVFRSALEASRAGEVYVTRRHPEEFDLLLDTTQNINEIQYESECYELTAQYTGNVQANILSALVSVVGLGIAVGLAVGGLIRRRRRQRQRWIEADTLEESGSRRCPDCNRYIGADAEECQRCGWSSPDNGTQDSD</sequence>
<organism evidence="3 4">
    <name type="scientific">Halovenus carboxidivorans</name>
    <dbReference type="NCBI Taxonomy" id="2692199"/>
    <lineage>
        <taxon>Archaea</taxon>
        <taxon>Methanobacteriati</taxon>
        <taxon>Methanobacteriota</taxon>
        <taxon>Stenosarchaea group</taxon>
        <taxon>Halobacteria</taxon>
        <taxon>Halobacteriales</taxon>
        <taxon>Haloarculaceae</taxon>
        <taxon>Halovenus</taxon>
    </lineage>
</organism>
<dbReference type="RefSeq" id="WP_159764245.1">
    <property type="nucleotide sequence ID" value="NZ_WUUT01000004.1"/>
</dbReference>
<evidence type="ECO:0000313" key="4">
    <source>
        <dbReference type="Proteomes" id="UP000466535"/>
    </source>
</evidence>
<protein>
    <recommendedName>
        <fullName evidence="2">DUF7979 domain-containing protein</fullName>
    </recommendedName>
</protein>
<gene>
    <name evidence="3" type="ORF">GRX03_10920</name>
</gene>
<keyword evidence="4" id="KW-1185">Reference proteome</keyword>
<feature type="transmembrane region" description="Helical" evidence="1">
    <location>
        <begin position="159"/>
        <end position="181"/>
    </location>
</feature>
<dbReference type="Pfam" id="PF25934">
    <property type="entry name" value="DUF7979"/>
    <property type="match status" value="1"/>
</dbReference>
<dbReference type="Proteomes" id="UP000466535">
    <property type="component" value="Unassembled WGS sequence"/>
</dbReference>
<dbReference type="OrthoDB" id="330733at2157"/>
<reference evidence="3 4" key="1">
    <citation type="submission" date="2019-12" db="EMBL/GenBank/DDBJ databases">
        <title>Isolation and characterization of three novel carbon monoxide-oxidizing members of Halobacteria from salione crusts and soils.</title>
        <authorList>
            <person name="Myers M.R."/>
            <person name="King G.M."/>
        </authorList>
    </citation>
    <scope>NUCLEOTIDE SEQUENCE [LARGE SCALE GENOMIC DNA]</scope>
    <source>
        <strain evidence="3 4">WSH3</strain>
    </source>
</reference>
<dbReference type="InterPro" id="IPR058285">
    <property type="entry name" value="DUF7979"/>
</dbReference>
<keyword evidence="1" id="KW-0472">Membrane</keyword>
<keyword evidence="1" id="KW-0812">Transmembrane</keyword>
<evidence type="ECO:0000259" key="2">
    <source>
        <dbReference type="Pfam" id="PF25934"/>
    </source>
</evidence>
<feature type="domain" description="DUF7979" evidence="2">
    <location>
        <begin position="73"/>
        <end position="148"/>
    </location>
</feature>
<feature type="transmembrane region" description="Helical" evidence="1">
    <location>
        <begin position="6"/>
        <end position="29"/>
    </location>
</feature>
<name>A0A6B0TFZ7_9EURY</name>
<evidence type="ECO:0000256" key="1">
    <source>
        <dbReference type="SAM" id="Phobius"/>
    </source>
</evidence>
<proteinExistence type="predicted"/>
<dbReference type="AlphaFoldDB" id="A0A6B0TFZ7"/>
<comment type="caution">
    <text evidence="3">The sequence shown here is derived from an EMBL/GenBank/DDBJ whole genome shotgun (WGS) entry which is preliminary data.</text>
</comment>
<dbReference type="EMBL" id="WUUT01000004">
    <property type="protein sequence ID" value="MXR52109.1"/>
    <property type="molecule type" value="Genomic_DNA"/>
</dbReference>
<keyword evidence="1" id="KW-1133">Transmembrane helix</keyword>
<evidence type="ECO:0000313" key="3">
    <source>
        <dbReference type="EMBL" id="MXR52109.1"/>
    </source>
</evidence>